<dbReference type="AlphaFoldDB" id="G0NHL0"/>
<feature type="region of interest" description="Disordered" evidence="1">
    <location>
        <begin position="1"/>
        <end position="109"/>
    </location>
</feature>
<evidence type="ECO:0000313" key="3">
    <source>
        <dbReference type="Proteomes" id="UP000008068"/>
    </source>
</evidence>
<dbReference type="HOGENOM" id="CLU_1267880_0_0_1"/>
<sequence length="218" mass="24998">MAAVFSVPLATHASKVVTRHSKPVAQTPKPAYHTPKPQAHFKPINQSTKSITTNKSLPGGKWKRSIDEALMDSESSQRTPTDDLEPLPKNPRVDSPEDDQVRPNLENRKRYLGEKAATVDFPSKEQAEICPKYLFEEPALIIHMCLDCRIASRQLEMNIVDKENQQLVVNLCSICRATIKAQRRVKFFQHDILCFKRRELREPLKDKTPRKDLKKFTL</sequence>
<proteinExistence type="predicted"/>
<gene>
    <name evidence="2" type="ORF">CAEBREN_03789</name>
</gene>
<dbReference type="FunCoup" id="G0NHL0">
    <property type="interactions" value="373"/>
</dbReference>
<dbReference type="InParanoid" id="G0NHL0"/>
<feature type="compositionally biased region" description="Polar residues" evidence="1">
    <location>
        <begin position="44"/>
        <end position="56"/>
    </location>
</feature>
<accession>G0NHL0</accession>
<keyword evidence="3" id="KW-1185">Reference proteome</keyword>
<reference evidence="3" key="1">
    <citation type="submission" date="2011-07" db="EMBL/GenBank/DDBJ databases">
        <authorList>
            <consortium name="Caenorhabditis brenneri Sequencing and Analysis Consortium"/>
            <person name="Wilson R.K."/>
        </authorList>
    </citation>
    <scope>NUCLEOTIDE SEQUENCE [LARGE SCALE GENOMIC DNA]</scope>
    <source>
        <strain evidence="3">PB2801</strain>
    </source>
</reference>
<organism evidence="3">
    <name type="scientific">Caenorhabditis brenneri</name>
    <name type="common">Nematode worm</name>
    <dbReference type="NCBI Taxonomy" id="135651"/>
    <lineage>
        <taxon>Eukaryota</taxon>
        <taxon>Metazoa</taxon>
        <taxon>Ecdysozoa</taxon>
        <taxon>Nematoda</taxon>
        <taxon>Chromadorea</taxon>
        <taxon>Rhabditida</taxon>
        <taxon>Rhabditina</taxon>
        <taxon>Rhabditomorpha</taxon>
        <taxon>Rhabditoidea</taxon>
        <taxon>Rhabditidae</taxon>
        <taxon>Peloderinae</taxon>
        <taxon>Caenorhabditis</taxon>
    </lineage>
</organism>
<name>G0NHL0_CAEBE</name>
<feature type="compositionally biased region" description="Basic and acidic residues" evidence="1">
    <location>
        <begin position="91"/>
        <end position="109"/>
    </location>
</feature>
<dbReference type="OrthoDB" id="5870296at2759"/>
<dbReference type="STRING" id="135651.G0NHL0"/>
<evidence type="ECO:0000313" key="2">
    <source>
        <dbReference type="EMBL" id="EGT31508.1"/>
    </source>
</evidence>
<evidence type="ECO:0000256" key="1">
    <source>
        <dbReference type="SAM" id="MobiDB-lite"/>
    </source>
</evidence>
<dbReference type="eggNOG" id="ENOG502T3GH">
    <property type="taxonomic scope" value="Eukaryota"/>
</dbReference>
<dbReference type="EMBL" id="GL379886">
    <property type="protein sequence ID" value="EGT31508.1"/>
    <property type="molecule type" value="Genomic_DNA"/>
</dbReference>
<protein>
    <submittedName>
        <fullName evidence="2">Uncharacterized protein</fullName>
    </submittedName>
</protein>
<dbReference type="Proteomes" id="UP000008068">
    <property type="component" value="Unassembled WGS sequence"/>
</dbReference>